<feature type="binding site" evidence="15">
    <location>
        <begin position="40"/>
        <end position="47"/>
    </location>
    <ligand>
        <name>ATP</name>
        <dbReference type="ChEBI" id="CHEBI:30616"/>
    </ligand>
</feature>
<dbReference type="InterPro" id="IPR014016">
    <property type="entry name" value="UvrD-like_ATP-bd"/>
</dbReference>
<dbReference type="GO" id="GO:0033202">
    <property type="term" value="C:DNA helicase complex"/>
    <property type="evidence" value="ECO:0007669"/>
    <property type="project" value="TreeGrafter"/>
</dbReference>
<dbReference type="InterPro" id="IPR027417">
    <property type="entry name" value="P-loop_NTPase"/>
</dbReference>
<dbReference type="AlphaFoldDB" id="A0AA41QXC9"/>
<dbReference type="GO" id="GO:0043138">
    <property type="term" value="F:3'-5' DNA helicase activity"/>
    <property type="evidence" value="ECO:0007669"/>
    <property type="project" value="UniProtKB-EC"/>
</dbReference>
<evidence type="ECO:0000256" key="13">
    <source>
        <dbReference type="ARBA" id="ARBA00034808"/>
    </source>
</evidence>
<evidence type="ECO:0000313" key="19">
    <source>
        <dbReference type="EMBL" id="MCI4659860.1"/>
    </source>
</evidence>
<feature type="domain" description="UvrD-like helicase C-terminal" evidence="18">
    <location>
        <begin position="447"/>
        <end position="773"/>
    </location>
</feature>
<dbReference type="InterPro" id="IPR013986">
    <property type="entry name" value="DExx_box_DNA_helicase_dom_sf"/>
</dbReference>
<dbReference type="InterPro" id="IPR011335">
    <property type="entry name" value="Restrct_endonuc-II-like"/>
</dbReference>
<evidence type="ECO:0000256" key="2">
    <source>
        <dbReference type="ARBA" id="ARBA00022722"/>
    </source>
</evidence>
<dbReference type="PANTHER" id="PTHR11070:SF59">
    <property type="entry name" value="DNA 3'-5' HELICASE"/>
    <property type="match status" value="1"/>
</dbReference>
<dbReference type="GO" id="GO:0005829">
    <property type="term" value="C:cytosol"/>
    <property type="evidence" value="ECO:0007669"/>
    <property type="project" value="TreeGrafter"/>
</dbReference>
<keyword evidence="5 15" id="KW-0378">Hydrolase</keyword>
<evidence type="ECO:0000256" key="14">
    <source>
        <dbReference type="ARBA" id="ARBA00048988"/>
    </source>
</evidence>
<evidence type="ECO:0000256" key="11">
    <source>
        <dbReference type="ARBA" id="ARBA00023235"/>
    </source>
</evidence>
<proteinExistence type="inferred from homology"/>
<dbReference type="PANTHER" id="PTHR11070">
    <property type="entry name" value="UVRD / RECB / PCRA DNA HELICASE FAMILY MEMBER"/>
    <property type="match status" value="1"/>
</dbReference>
<sequence length="1208" mass="125036">MTSPGIPTLSRAVSAVPFPLDDSQRVALGLADGVSSALIGAPGTGKTTTLIELLAERVLERGYAPGEVLLLVPTRAGATVLRDRLALRLGVPTNGPLARTANSVAFELVRGAEAVAGGPAPTLLTGGEQDQIIAELLQGDLDDGGPLDAVGAVPSGPAWPPTLDPGVRRLRGFRTELRNLMMRAVEYGITPARLAELGTTTDRPEWVAAANFIRGYDEVKDQSRPGQYDSTELAGFAAAVVAAAAPGAAGAATLGTLAGLRLIAVDDAQELNRATLTLLAQFAARGVAIVAAGDPDITTGSFNGAHADALGRLSSYLAPGAPLVTTLVLDTVYRHGPGIRGVVREITHRIGTASAGTQRRAASVGAPADETGGDGTGGDERGAAETGSAATGAVGTGAVETGADTTGTRTTGTRTTGTRTTGTHTTGTRTTGTHTTGTHTTGADEPGSVVADADDAVVAGAAGSDAGAPAAASVETLLAASPADQLALIAGRLRERHVLDGLPWGRMAVIARSGSAIPALARGLAALEVPTQVPSAQTALRDEWAVRAFILALEVTLGRRPLDAEAATELLRGPLGGLDPITLRRLRAALRQQELSEPELSEPERGDHESGQPEPGATASRAGTAGTRTAGTRTADELLAAVFATPSLLSTIDNRTARRAASCAESLLTAAVEYEAGATIEELLWGLWQRSGLAREWLEQSAGIGIIADEANHNLDAVVALFSAAQRYVERTPAAPPVLFLEHLVDTDVPEDTLAPRALGDAVTVSTPNGLIGREFDLVVIANVQQNVWPDLRIRGSLLGAGDLAALASGRDPRGGDARTEVLHDELRMFAQAASRARTELLVTAVDNEENEPSVFLKLLPRPTPAAGADGTDPAGRYPVSLRGLVGRLRRDLTRGVPTGSPSEHPDWSGRATDAAATLARLAAASVPGADPGQWYGLAEPSTVQPLNDPAAGDEPVRVSPSKMAAVETCPLHWAIGRLGGGSSNTAANLGTIIHAVMEESTDRRPEALWQAVDERWGELRFDAEWQSEVQRADARNLTDRLASYLLDFEQAGGELLSAEGSFGFDVDGAWLTGTVDRVERLADGSAVIVDLKTGRGDPVSDAGVADHPQLGAYQLAFQEDRIEGVPAGTPLAGARLVIVSSGTVKQNYRNPTQATFTAEQLLAFRTRVGADAALMGGATFVAELATHCLDPRSHGACRIHIIGQVSS</sequence>
<keyword evidence="10" id="KW-0234">DNA repair</keyword>
<feature type="region of interest" description="Disordered" evidence="16">
    <location>
        <begin position="594"/>
        <end position="630"/>
    </location>
</feature>
<dbReference type="InterPro" id="IPR014017">
    <property type="entry name" value="DNA_helicase_UvrD-like_C"/>
</dbReference>
<dbReference type="EMBL" id="JALGAR010000007">
    <property type="protein sequence ID" value="MCI4659860.1"/>
    <property type="molecule type" value="Genomic_DNA"/>
</dbReference>
<keyword evidence="3 15" id="KW-0547">Nucleotide-binding</keyword>
<dbReference type="GO" id="GO:0004527">
    <property type="term" value="F:exonuclease activity"/>
    <property type="evidence" value="ECO:0007669"/>
    <property type="project" value="UniProtKB-KW"/>
</dbReference>
<dbReference type="InterPro" id="IPR000212">
    <property type="entry name" value="DNA_helicase_UvrD/REP"/>
</dbReference>
<feature type="region of interest" description="Disordered" evidence="16">
    <location>
        <begin position="891"/>
        <end position="910"/>
    </location>
</feature>
<feature type="compositionally biased region" description="Low complexity" evidence="16">
    <location>
        <begin position="384"/>
        <end position="448"/>
    </location>
</feature>
<evidence type="ECO:0000256" key="1">
    <source>
        <dbReference type="ARBA" id="ARBA00009922"/>
    </source>
</evidence>
<keyword evidence="11" id="KW-0413">Isomerase</keyword>
<dbReference type="PROSITE" id="PS51198">
    <property type="entry name" value="UVRD_HELICASE_ATP_BIND"/>
    <property type="match status" value="1"/>
</dbReference>
<keyword evidence="6 15" id="KW-0347">Helicase</keyword>
<organism evidence="19 20">
    <name type="scientific">Cryobacterium zhongshanensis</name>
    <dbReference type="NCBI Taxonomy" id="2928153"/>
    <lineage>
        <taxon>Bacteria</taxon>
        <taxon>Bacillati</taxon>
        <taxon>Actinomycetota</taxon>
        <taxon>Actinomycetes</taxon>
        <taxon>Micrococcales</taxon>
        <taxon>Microbacteriaceae</taxon>
        <taxon>Cryobacterium</taxon>
    </lineage>
</organism>
<comment type="catalytic activity">
    <reaction evidence="12">
        <text>Couples ATP hydrolysis with the unwinding of duplex DNA by translocating in the 3'-5' direction.</text>
        <dbReference type="EC" id="5.6.2.4"/>
    </reaction>
</comment>
<protein>
    <recommendedName>
        <fullName evidence="13">DNA 3'-5' helicase</fullName>
        <ecNumber evidence="13">5.6.2.4</ecNumber>
    </recommendedName>
</protein>
<keyword evidence="8 15" id="KW-0067">ATP-binding</keyword>
<comment type="caution">
    <text evidence="19">The sequence shown here is derived from an EMBL/GenBank/DDBJ whole genome shotgun (WGS) entry which is preliminary data.</text>
</comment>
<evidence type="ECO:0000256" key="3">
    <source>
        <dbReference type="ARBA" id="ARBA00022741"/>
    </source>
</evidence>
<dbReference type="Pfam" id="PF12705">
    <property type="entry name" value="PDDEXK_1"/>
    <property type="match status" value="1"/>
</dbReference>
<keyword evidence="4" id="KW-0227">DNA damage</keyword>
<dbReference type="InterPro" id="IPR038726">
    <property type="entry name" value="PDDEXK_AddAB-type"/>
</dbReference>
<evidence type="ECO:0000313" key="20">
    <source>
        <dbReference type="Proteomes" id="UP001165341"/>
    </source>
</evidence>
<keyword evidence="20" id="KW-1185">Reference proteome</keyword>
<gene>
    <name evidence="19" type="ORF">MQH31_18795</name>
</gene>
<evidence type="ECO:0000256" key="16">
    <source>
        <dbReference type="SAM" id="MobiDB-lite"/>
    </source>
</evidence>
<evidence type="ECO:0000256" key="15">
    <source>
        <dbReference type="PROSITE-ProRule" id="PRU00560"/>
    </source>
</evidence>
<evidence type="ECO:0000256" key="10">
    <source>
        <dbReference type="ARBA" id="ARBA00023204"/>
    </source>
</evidence>
<dbReference type="SUPFAM" id="SSF52540">
    <property type="entry name" value="P-loop containing nucleoside triphosphate hydrolases"/>
    <property type="match status" value="1"/>
</dbReference>
<feature type="region of interest" description="Disordered" evidence="16">
    <location>
        <begin position="353"/>
        <end position="448"/>
    </location>
</feature>
<comment type="similarity">
    <text evidence="1">Belongs to the helicase family. UvrD subfamily.</text>
</comment>
<feature type="compositionally biased region" description="Low complexity" evidence="16">
    <location>
        <begin position="616"/>
        <end position="630"/>
    </location>
</feature>
<dbReference type="Gene3D" id="1.10.10.160">
    <property type="match status" value="1"/>
</dbReference>
<evidence type="ECO:0000256" key="9">
    <source>
        <dbReference type="ARBA" id="ARBA00023125"/>
    </source>
</evidence>
<evidence type="ECO:0000259" key="18">
    <source>
        <dbReference type="PROSITE" id="PS51217"/>
    </source>
</evidence>
<evidence type="ECO:0000256" key="4">
    <source>
        <dbReference type="ARBA" id="ARBA00022763"/>
    </source>
</evidence>
<dbReference type="InterPro" id="IPR011604">
    <property type="entry name" value="PDDEXK-like_dom_sf"/>
</dbReference>
<keyword evidence="9" id="KW-0238">DNA-binding</keyword>
<keyword evidence="2" id="KW-0540">Nuclease</keyword>
<comment type="catalytic activity">
    <reaction evidence="14">
        <text>ATP + H2O = ADP + phosphate + H(+)</text>
        <dbReference type="Rhea" id="RHEA:13065"/>
        <dbReference type="ChEBI" id="CHEBI:15377"/>
        <dbReference type="ChEBI" id="CHEBI:15378"/>
        <dbReference type="ChEBI" id="CHEBI:30616"/>
        <dbReference type="ChEBI" id="CHEBI:43474"/>
        <dbReference type="ChEBI" id="CHEBI:456216"/>
        <dbReference type="EC" id="5.6.2.4"/>
    </reaction>
</comment>
<name>A0AA41QXC9_9MICO</name>
<dbReference type="Gene3D" id="3.90.320.10">
    <property type="match status" value="1"/>
</dbReference>
<dbReference type="SUPFAM" id="SSF52980">
    <property type="entry name" value="Restriction endonuclease-like"/>
    <property type="match status" value="1"/>
</dbReference>
<reference evidence="19" key="1">
    <citation type="submission" date="2022-03" db="EMBL/GenBank/DDBJ databases">
        <title>Cryobacterium sp. nov. strain ZS14-85, isolated from Antarctic soil.</title>
        <authorList>
            <person name="Li J."/>
            <person name="Niu G."/>
        </authorList>
    </citation>
    <scope>NUCLEOTIDE SEQUENCE</scope>
    <source>
        <strain evidence="19">ZS14-85</strain>
    </source>
</reference>
<dbReference type="Gene3D" id="3.40.50.300">
    <property type="entry name" value="P-loop containing nucleotide triphosphate hydrolases"/>
    <property type="match status" value="2"/>
</dbReference>
<evidence type="ECO:0000259" key="17">
    <source>
        <dbReference type="PROSITE" id="PS51198"/>
    </source>
</evidence>
<evidence type="ECO:0000256" key="5">
    <source>
        <dbReference type="ARBA" id="ARBA00022801"/>
    </source>
</evidence>
<accession>A0AA41QXC9</accession>
<evidence type="ECO:0000256" key="7">
    <source>
        <dbReference type="ARBA" id="ARBA00022839"/>
    </source>
</evidence>
<dbReference type="GO" id="GO:0000725">
    <property type="term" value="P:recombinational repair"/>
    <property type="evidence" value="ECO:0007669"/>
    <property type="project" value="TreeGrafter"/>
</dbReference>
<keyword evidence="7" id="KW-0269">Exonuclease</keyword>
<evidence type="ECO:0000256" key="8">
    <source>
        <dbReference type="ARBA" id="ARBA00022840"/>
    </source>
</evidence>
<dbReference type="Proteomes" id="UP001165341">
    <property type="component" value="Unassembled WGS sequence"/>
</dbReference>
<dbReference type="Pfam" id="PF00580">
    <property type="entry name" value="UvrD-helicase"/>
    <property type="match status" value="1"/>
</dbReference>
<dbReference type="EC" id="5.6.2.4" evidence="13"/>
<dbReference type="PROSITE" id="PS51217">
    <property type="entry name" value="UVRD_HELICASE_CTER"/>
    <property type="match status" value="1"/>
</dbReference>
<feature type="domain" description="UvrD-like helicase ATP-binding" evidence="17">
    <location>
        <begin position="19"/>
        <end position="336"/>
    </location>
</feature>
<dbReference type="GO" id="GO:0005524">
    <property type="term" value="F:ATP binding"/>
    <property type="evidence" value="ECO:0007669"/>
    <property type="project" value="UniProtKB-UniRule"/>
</dbReference>
<evidence type="ECO:0000256" key="6">
    <source>
        <dbReference type="ARBA" id="ARBA00022806"/>
    </source>
</evidence>
<evidence type="ECO:0000256" key="12">
    <source>
        <dbReference type="ARBA" id="ARBA00034617"/>
    </source>
</evidence>
<dbReference type="RefSeq" id="WP_243013325.1">
    <property type="nucleotide sequence ID" value="NZ_JALGAR010000007.1"/>
</dbReference>
<feature type="compositionally biased region" description="Basic and acidic residues" evidence="16">
    <location>
        <begin position="602"/>
        <end position="611"/>
    </location>
</feature>
<dbReference type="GO" id="GO:0003677">
    <property type="term" value="F:DNA binding"/>
    <property type="evidence" value="ECO:0007669"/>
    <property type="project" value="UniProtKB-KW"/>
</dbReference>